<reference evidence="8" key="1">
    <citation type="submission" date="2013-08" db="EMBL/GenBank/DDBJ databases">
        <authorList>
            <person name="Mendez C."/>
            <person name="Richter M."/>
            <person name="Ferrer M."/>
            <person name="Sanchez J."/>
        </authorList>
    </citation>
    <scope>NUCLEOTIDE SEQUENCE</scope>
</reference>
<comment type="subcellular location">
    <subcellularLocation>
        <location evidence="1">Cytoplasm</location>
    </subcellularLocation>
</comment>
<evidence type="ECO:0000256" key="3">
    <source>
        <dbReference type="ARBA" id="ARBA00022490"/>
    </source>
</evidence>
<reference evidence="8" key="2">
    <citation type="journal article" date="2014" name="ISME J.">
        <title>Microbial stratification in low pH oxic and suboxic macroscopic growths along an acid mine drainage.</title>
        <authorList>
            <person name="Mendez-Garcia C."/>
            <person name="Mesa V."/>
            <person name="Sprenger R.R."/>
            <person name="Richter M."/>
            <person name="Diez M.S."/>
            <person name="Solano J."/>
            <person name="Bargiela R."/>
            <person name="Golyshina O.V."/>
            <person name="Manteca A."/>
            <person name="Ramos J.L."/>
            <person name="Gallego J.R."/>
            <person name="Llorente I."/>
            <person name="Martins Dos Santos V.A."/>
            <person name="Jensen O.N."/>
            <person name="Pelaez A.I."/>
            <person name="Sanchez J."/>
            <person name="Ferrer M."/>
        </authorList>
    </citation>
    <scope>NUCLEOTIDE SEQUENCE</scope>
</reference>
<proteinExistence type="inferred from homology"/>
<sequence>KEWAEMYRDAWRIERAFFYNPHFDGLNIDAAQAEFAHYLPGLASRSELSFLFREMTGYLSVGHMFIYGGYHP</sequence>
<dbReference type="InterPro" id="IPR012393">
    <property type="entry name" value="Tricorn_protease"/>
</dbReference>
<gene>
    <name evidence="8" type="ORF">B1B_05246</name>
</gene>
<keyword evidence="5" id="KW-0378">Hydrolase</keyword>
<dbReference type="EMBL" id="AUZY01003318">
    <property type="protein sequence ID" value="EQD69956.1"/>
    <property type="molecule type" value="Genomic_DNA"/>
</dbReference>
<keyword evidence="6" id="KW-0720">Serine protease</keyword>
<dbReference type="PANTHER" id="PTHR43253">
    <property type="entry name" value="TRICORN PROTEASE HOMOLOG 2-RELATED"/>
    <property type="match status" value="1"/>
</dbReference>
<evidence type="ECO:0000256" key="4">
    <source>
        <dbReference type="ARBA" id="ARBA00022670"/>
    </source>
</evidence>
<dbReference type="GO" id="GO:0008236">
    <property type="term" value="F:serine-type peptidase activity"/>
    <property type="evidence" value="ECO:0007669"/>
    <property type="project" value="UniProtKB-KW"/>
</dbReference>
<dbReference type="PANTHER" id="PTHR43253:SF1">
    <property type="entry name" value="TRICORN PROTEASE HOMOLOG 2-RELATED"/>
    <property type="match status" value="1"/>
</dbReference>
<keyword evidence="3" id="KW-0963">Cytoplasm</keyword>
<accession>T1BAM9</accession>
<dbReference type="Gene3D" id="3.30.750.44">
    <property type="match status" value="1"/>
</dbReference>
<evidence type="ECO:0000259" key="7">
    <source>
        <dbReference type="Pfam" id="PF14684"/>
    </source>
</evidence>
<dbReference type="GO" id="GO:0005737">
    <property type="term" value="C:cytoplasm"/>
    <property type="evidence" value="ECO:0007669"/>
    <property type="project" value="UniProtKB-SubCell"/>
</dbReference>
<protein>
    <recommendedName>
        <fullName evidence="7">Tricorn protease C1 domain-containing protein</fullName>
    </recommendedName>
</protein>
<dbReference type="Pfam" id="PF14684">
    <property type="entry name" value="Tricorn_C1"/>
    <property type="match status" value="1"/>
</dbReference>
<dbReference type="InterPro" id="IPR028204">
    <property type="entry name" value="Tricorn_C1"/>
</dbReference>
<keyword evidence="4" id="KW-0645">Protease</keyword>
<evidence type="ECO:0000256" key="2">
    <source>
        <dbReference type="ARBA" id="ARBA00008524"/>
    </source>
</evidence>
<feature type="non-terminal residue" evidence="8">
    <location>
        <position position="72"/>
    </location>
</feature>
<name>T1BAM9_9ZZZZ</name>
<dbReference type="SUPFAM" id="SSF52096">
    <property type="entry name" value="ClpP/crotonase"/>
    <property type="match status" value="1"/>
</dbReference>
<organism evidence="8">
    <name type="scientific">mine drainage metagenome</name>
    <dbReference type="NCBI Taxonomy" id="410659"/>
    <lineage>
        <taxon>unclassified sequences</taxon>
        <taxon>metagenomes</taxon>
        <taxon>ecological metagenomes</taxon>
    </lineage>
</organism>
<evidence type="ECO:0000256" key="6">
    <source>
        <dbReference type="ARBA" id="ARBA00022825"/>
    </source>
</evidence>
<comment type="caution">
    <text evidence="8">The sequence shown here is derived from an EMBL/GenBank/DDBJ whole genome shotgun (WGS) entry which is preliminary data.</text>
</comment>
<dbReference type="AlphaFoldDB" id="T1BAM9"/>
<feature type="non-terminal residue" evidence="8">
    <location>
        <position position="1"/>
    </location>
</feature>
<feature type="domain" description="Tricorn protease C1" evidence="7">
    <location>
        <begin position="1"/>
        <end position="57"/>
    </location>
</feature>
<evidence type="ECO:0000256" key="5">
    <source>
        <dbReference type="ARBA" id="ARBA00022801"/>
    </source>
</evidence>
<comment type="similarity">
    <text evidence="2">Belongs to the peptidase S41B family.</text>
</comment>
<dbReference type="InterPro" id="IPR029045">
    <property type="entry name" value="ClpP/crotonase-like_dom_sf"/>
</dbReference>
<dbReference type="GO" id="GO:0006508">
    <property type="term" value="P:proteolysis"/>
    <property type="evidence" value="ECO:0007669"/>
    <property type="project" value="UniProtKB-KW"/>
</dbReference>
<evidence type="ECO:0000313" key="8">
    <source>
        <dbReference type="EMBL" id="EQD69956.1"/>
    </source>
</evidence>
<evidence type="ECO:0000256" key="1">
    <source>
        <dbReference type="ARBA" id="ARBA00004496"/>
    </source>
</evidence>